<sequence>MSAHVLLLLYATGTFVGAGERAARPRGEGRPLLFCWSFPAAVRLDSTGSATPRSGSACCGASPRAVTPRRPFAGRRRTQTQAHRWTPSAPDPPLHQWLRDPLPPRRRRRPKVPGATCSAGRY</sequence>
<reference evidence="3" key="1">
    <citation type="submission" date="2014-09" db="EMBL/GenBank/DDBJ databases">
        <authorList>
            <person name="Magalhaes I.L.F."/>
            <person name="Oliveira U."/>
            <person name="Santos F.R."/>
            <person name="Vidigal T.H.D.A."/>
            <person name="Brescovit A.D."/>
            <person name="Santos A.J."/>
        </authorList>
    </citation>
    <scope>NUCLEOTIDE SEQUENCE</scope>
    <source>
        <tissue evidence="3">Shoot tissue taken approximately 20 cm above the soil surface</tissue>
    </source>
</reference>
<feature type="chain" id="PRO_5002062337" description="Secreted protein" evidence="2">
    <location>
        <begin position="19"/>
        <end position="122"/>
    </location>
</feature>
<evidence type="ECO:0008006" key="4">
    <source>
        <dbReference type="Google" id="ProtNLM"/>
    </source>
</evidence>
<keyword evidence="2" id="KW-0732">Signal</keyword>
<feature type="region of interest" description="Disordered" evidence="1">
    <location>
        <begin position="47"/>
        <end position="122"/>
    </location>
</feature>
<evidence type="ECO:0000256" key="2">
    <source>
        <dbReference type="SAM" id="SignalP"/>
    </source>
</evidence>
<protein>
    <recommendedName>
        <fullName evidence="4">Secreted protein</fullName>
    </recommendedName>
</protein>
<feature type="signal peptide" evidence="2">
    <location>
        <begin position="1"/>
        <end position="18"/>
    </location>
</feature>
<evidence type="ECO:0000256" key="1">
    <source>
        <dbReference type="SAM" id="MobiDB-lite"/>
    </source>
</evidence>
<reference evidence="3" key="2">
    <citation type="journal article" date="2015" name="Data Brief">
        <title>Shoot transcriptome of the giant reed, Arundo donax.</title>
        <authorList>
            <person name="Barrero R.A."/>
            <person name="Guerrero F.D."/>
            <person name="Moolhuijzen P."/>
            <person name="Goolsby J.A."/>
            <person name="Tidwell J."/>
            <person name="Bellgard S.E."/>
            <person name="Bellgard M.I."/>
        </authorList>
    </citation>
    <scope>NUCLEOTIDE SEQUENCE</scope>
    <source>
        <tissue evidence="3">Shoot tissue taken approximately 20 cm above the soil surface</tissue>
    </source>
</reference>
<name>A0A0A8ZS80_ARUDO</name>
<dbReference type="EMBL" id="GBRH01256259">
    <property type="protein sequence ID" value="JAD41636.1"/>
    <property type="molecule type" value="Transcribed_RNA"/>
</dbReference>
<dbReference type="AlphaFoldDB" id="A0A0A8ZS80"/>
<evidence type="ECO:0000313" key="3">
    <source>
        <dbReference type="EMBL" id="JAD41636.1"/>
    </source>
</evidence>
<proteinExistence type="predicted"/>
<organism evidence="3">
    <name type="scientific">Arundo donax</name>
    <name type="common">Giant reed</name>
    <name type="synonym">Donax arundinaceus</name>
    <dbReference type="NCBI Taxonomy" id="35708"/>
    <lineage>
        <taxon>Eukaryota</taxon>
        <taxon>Viridiplantae</taxon>
        <taxon>Streptophyta</taxon>
        <taxon>Embryophyta</taxon>
        <taxon>Tracheophyta</taxon>
        <taxon>Spermatophyta</taxon>
        <taxon>Magnoliopsida</taxon>
        <taxon>Liliopsida</taxon>
        <taxon>Poales</taxon>
        <taxon>Poaceae</taxon>
        <taxon>PACMAD clade</taxon>
        <taxon>Arundinoideae</taxon>
        <taxon>Arundineae</taxon>
        <taxon>Arundo</taxon>
    </lineage>
</organism>
<accession>A0A0A8ZS80</accession>